<dbReference type="AlphaFoldDB" id="A0A401ZTC4"/>
<evidence type="ECO:0000313" key="2">
    <source>
        <dbReference type="EMBL" id="GCE10030.1"/>
    </source>
</evidence>
<gene>
    <name evidence="2" type="ORF">KDAU_73590</name>
</gene>
<keyword evidence="3" id="KW-1185">Reference proteome</keyword>
<sequence>MYSGLVFLIGIRLTVLVINRQRSGSWREAIPQGYKLVYLALGLMVLDGLGDMTWHLLFGVEQVLDAFFSPTHLSGLICISLFITGPLYSMYVCRVTPTSWSDYFLLATAFLLLYVLIANTLQPFGIFTRTWPTITPLTFGTGQIAATSGIAIQAILFIVFVLHVSRFWTLKPGMFTYILGGVATCLSVMGQLWFIVPVFLLGGALIDLAYWYLKPSPTRVLEMRIFAAIATSAPYAVYMI</sequence>
<feature type="transmembrane region" description="Helical" evidence="1">
    <location>
        <begin position="220"/>
        <end position="238"/>
    </location>
</feature>
<keyword evidence="1" id="KW-0812">Transmembrane</keyword>
<dbReference type="RefSeq" id="WP_126602995.1">
    <property type="nucleotide sequence ID" value="NZ_BIFQ01000002.1"/>
</dbReference>
<accession>A0A401ZTC4</accession>
<dbReference type="OrthoDB" id="5241899at2"/>
<evidence type="ECO:0000256" key="1">
    <source>
        <dbReference type="SAM" id="Phobius"/>
    </source>
</evidence>
<dbReference type="Proteomes" id="UP000287224">
    <property type="component" value="Unassembled WGS sequence"/>
</dbReference>
<feature type="transmembrane region" description="Helical" evidence="1">
    <location>
        <begin position="103"/>
        <end position="124"/>
    </location>
</feature>
<organism evidence="2 3">
    <name type="scientific">Dictyobacter aurantiacus</name>
    <dbReference type="NCBI Taxonomy" id="1936993"/>
    <lineage>
        <taxon>Bacteria</taxon>
        <taxon>Bacillati</taxon>
        <taxon>Chloroflexota</taxon>
        <taxon>Ktedonobacteria</taxon>
        <taxon>Ktedonobacterales</taxon>
        <taxon>Dictyobacteraceae</taxon>
        <taxon>Dictyobacter</taxon>
    </lineage>
</organism>
<protein>
    <submittedName>
        <fullName evidence="2">Uncharacterized protein</fullName>
    </submittedName>
</protein>
<comment type="caution">
    <text evidence="2">The sequence shown here is derived from an EMBL/GenBank/DDBJ whole genome shotgun (WGS) entry which is preliminary data.</text>
</comment>
<name>A0A401ZTC4_9CHLR</name>
<feature type="transmembrane region" description="Helical" evidence="1">
    <location>
        <begin position="144"/>
        <end position="162"/>
    </location>
</feature>
<proteinExistence type="predicted"/>
<evidence type="ECO:0000313" key="3">
    <source>
        <dbReference type="Proteomes" id="UP000287224"/>
    </source>
</evidence>
<keyword evidence="1" id="KW-1133">Transmembrane helix</keyword>
<feature type="transmembrane region" description="Helical" evidence="1">
    <location>
        <begin position="174"/>
        <end position="200"/>
    </location>
</feature>
<feature type="transmembrane region" description="Helical" evidence="1">
    <location>
        <begin position="36"/>
        <end position="60"/>
    </location>
</feature>
<keyword evidence="1" id="KW-0472">Membrane</keyword>
<reference evidence="3" key="1">
    <citation type="submission" date="2018-12" db="EMBL/GenBank/DDBJ databases">
        <title>Tengunoibacter tsumagoiensis gen. nov., sp. nov., Dictyobacter kobayashii sp. nov., D. alpinus sp. nov., and D. joshuensis sp. nov. and description of Dictyobacteraceae fam. nov. within the order Ktedonobacterales isolated from Tengu-no-mugimeshi.</title>
        <authorList>
            <person name="Wang C.M."/>
            <person name="Zheng Y."/>
            <person name="Sakai Y."/>
            <person name="Toyoda A."/>
            <person name="Minakuchi Y."/>
            <person name="Abe K."/>
            <person name="Yokota A."/>
            <person name="Yabe S."/>
        </authorList>
    </citation>
    <scope>NUCLEOTIDE SEQUENCE [LARGE SCALE GENOMIC DNA]</scope>
    <source>
        <strain evidence="3">S-27</strain>
    </source>
</reference>
<feature type="transmembrane region" description="Helical" evidence="1">
    <location>
        <begin position="72"/>
        <end position="91"/>
    </location>
</feature>
<dbReference type="EMBL" id="BIFQ01000002">
    <property type="protein sequence ID" value="GCE10030.1"/>
    <property type="molecule type" value="Genomic_DNA"/>
</dbReference>